<reference evidence="3" key="2">
    <citation type="submission" date="2020-12" db="EMBL/GenBank/DDBJ databases">
        <title>New Spironucleus salmonicida genome in near-complete chromosomes.</title>
        <authorList>
            <person name="Xu F."/>
            <person name="Kurt Z."/>
            <person name="Jimenez-Gonzalez A."/>
            <person name="Astvaldsson A."/>
            <person name="Andersson J.O."/>
            <person name="Svard S.G."/>
        </authorList>
    </citation>
    <scope>NUCLEOTIDE SEQUENCE</scope>
    <source>
        <strain evidence="3">ATCC 50377</strain>
    </source>
</reference>
<dbReference type="Pfam" id="PF00560">
    <property type="entry name" value="LRR_1"/>
    <property type="match status" value="1"/>
</dbReference>
<dbReference type="InterPro" id="IPR032675">
    <property type="entry name" value="LRR_dom_sf"/>
</dbReference>
<dbReference type="VEuPathDB" id="GiardiaDB:SS50377_22417"/>
<gene>
    <name evidence="2" type="ORF">SS50377_18399</name>
    <name evidence="3" type="ORF">SS50377_22417</name>
</gene>
<evidence type="ECO:0000313" key="2">
    <source>
        <dbReference type="EMBL" id="EST42091.1"/>
    </source>
</evidence>
<evidence type="ECO:0000313" key="3">
    <source>
        <dbReference type="EMBL" id="KAH0574802.1"/>
    </source>
</evidence>
<dbReference type="InterPro" id="IPR001611">
    <property type="entry name" value="Leu-rich_rpt"/>
</dbReference>
<dbReference type="Gene3D" id="3.80.10.10">
    <property type="entry name" value="Ribonuclease Inhibitor"/>
    <property type="match status" value="1"/>
</dbReference>
<organism evidence="2">
    <name type="scientific">Spironucleus salmonicida</name>
    <dbReference type="NCBI Taxonomy" id="348837"/>
    <lineage>
        <taxon>Eukaryota</taxon>
        <taxon>Metamonada</taxon>
        <taxon>Diplomonadida</taxon>
        <taxon>Hexamitidae</taxon>
        <taxon>Hexamitinae</taxon>
        <taxon>Spironucleus</taxon>
    </lineage>
</organism>
<dbReference type="InterPro" id="IPR053211">
    <property type="entry name" value="DNA_repair-toleration"/>
</dbReference>
<evidence type="ECO:0000256" key="1">
    <source>
        <dbReference type="ARBA" id="ARBA00022729"/>
    </source>
</evidence>
<dbReference type="PANTHER" id="PTHR48060:SF21">
    <property type="entry name" value="L DOMAIN-LIKE PROTEIN"/>
    <property type="match status" value="1"/>
</dbReference>
<dbReference type="OrthoDB" id="1394818at2759"/>
<dbReference type="AlphaFoldDB" id="V6LEG6"/>
<keyword evidence="4" id="KW-1185">Reference proteome</keyword>
<reference evidence="2 3" key="1">
    <citation type="journal article" date="2014" name="PLoS Genet.">
        <title>The Genome of Spironucleus salmonicida Highlights a Fish Pathogen Adapted to Fluctuating Environments.</title>
        <authorList>
            <person name="Xu F."/>
            <person name="Jerlstrom-Hultqvist J."/>
            <person name="Einarsson E."/>
            <person name="Astvaldsson A."/>
            <person name="Svard S.G."/>
            <person name="Andersson J.O."/>
        </authorList>
    </citation>
    <scope>NUCLEOTIDE SEQUENCE</scope>
    <source>
        <strain evidence="3">ATCC 50377</strain>
    </source>
</reference>
<proteinExistence type="predicted"/>
<dbReference type="SUPFAM" id="SSF52058">
    <property type="entry name" value="L domain-like"/>
    <property type="match status" value="1"/>
</dbReference>
<keyword evidence="1" id="KW-0732">Signal</keyword>
<evidence type="ECO:0000313" key="4">
    <source>
        <dbReference type="Proteomes" id="UP000018208"/>
    </source>
</evidence>
<dbReference type="Proteomes" id="UP000018208">
    <property type="component" value="Unassembled WGS sequence"/>
</dbReference>
<dbReference type="PANTHER" id="PTHR48060">
    <property type="entry name" value="DNA DAMAGE-REPAIR/TOLERATION PROTEIN DRT100"/>
    <property type="match status" value="1"/>
</dbReference>
<name>V6LEG6_9EUKA</name>
<dbReference type="EMBL" id="AUWU02000003">
    <property type="protein sequence ID" value="KAH0574802.1"/>
    <property type="molecule type" value="Genomic_DNA"/>
</dbReference>
<protein>
    <submittedName>
        <fullName evidence="2">Cyst wall protein C</fullName>
    </submittedName>
</protein>
<sequence length="218" mass="24980">MLILSLACFPSPLENLQALYHNSNGSKWSKGHDWRYSNDYCAFQGVKCGLNNEVIELDLSDFGITFLSPELSCFNELKSLYLNNNLISIFPSQICSYAQNLQFLQLSNTNMSRLHDCICDFKFLQFLHIDNNQIQQKLPNCKFEFLNEFIGSCNDFYGPIPQYYKSIKKVFLGCNKEIQECGNMKNVVCGNSDCEGCGLVCPAIWENNVCGRFYLVRE</sequence>
<accession>V6LEG6</accession>
<dbReference type="EMBL" id="KI546166">
    <property type="protein sequence ID" value="EST42091.1"/>
    <property type="molecule type" value="Genomic_DNA"/>
</dbReference>